<proteinExistence type="predicted"/>
<feature type="transmembrane region" description="Helical" evidence="1">
    <location>
        <begin position="132"/>
        <end position="149"/>
    </location>
</feature>
<dbReference type="RefSeq" id="WP_116889060.1">
    <property type="nucleotide sequence ID" value="NZ_CP031641.1"/>
</dbReference>
<dbReference type="Pfam" id="PF14264">
    <property type="entry name" value="Glucos_trans_II"/>
    <property type="match status" value="1"/>
</dbReference>
<gene>
    <name evidence="2" type="ORF">DZC75_17625</name>
</gene>
<evidence type="ECO:0000313" key="2">
    <source>
        <dbReference type="EMBL" id="AXO89739.1"/>
    </source>
</evidence>
<protein>
    <recommendedName>
        <fullName evidence="4">Glucosyltransferase GtrII-like protein</fullName>
    </recommendedName>
</protein>
<feature type="transmembrane region" description="Helical" evidence="1">
    <location>
        <begin position="281"/>
        <end position="302"/>
    </location>
</feature>
<feature type="transmembrane region" description="Helical" evidence="1">
    <location>
        <begin position="155"/>
        <end position="181"/>
    </location>
</feature>
<dbReference type="AlphaFoldDB" id="A0AAI8KE05"/>
<evidence type="ECO:0008006" key="4">
    <source>
        <dbReference type="Google" id="ProtNLM"/>
    </source>
</evidence>
<keyword evidence="1" id="KW-0472">Membrane</keyword>
<feature type="transmembrane region" description="Helical" evidence="1">
    <location>
        <begin position="308"/>
        <end position="336"/>
    </location>
</feature>
<keyword evidence="1" id="KW-0812">Transmembrane</keyword>
<dbReference type="InterPro" id="IPR025686">
    <property type="entry name" value="Glucos_trans_II"/>
</dbReference>
<keyword evidence="3" id="KW-1185">Reference proteome</keyword>
<keyword evidence="1" id="KW-1133">Transmembrane helix</keyword>
<reference evidence="2 3" key="1">
    <citation type="submission" date="2018-08" db="EMBL/GenBank/DDBJ databases">
        <authorList>
            <person name="Lee Y."/>
            <person name="Kakembo D."/>
        </authorList>
    </citation>
    <scope>NUCLEOTIDE SEQUENCE [LARGE SCALE GENOMIC DNA]</scope>
    <source>
        <strain evidence="2 3">JBCS1880</strain>
    </source>
</reference>
<feature type="transmembrane region" description="Helical" evidence="1">
    <location>
        <begin position="348"/>
        <end position="366"/>
    </location>
</feature>
<organism evidence="2 3">
    <name type="scientific">Pseudomonas parafulva</name>
    <dbReference type="NCBI Taxonomy" id="157782"/>
    <lineage>
        <taxon>Bacteria</taxon>
        <taxon>Pseudomonadati</taxon>
        <taxon>Pseudomonadota</taxon>
        <taxon>Gammaproteobacteria</taxon>
        <taxon>Pseudomonadales</taxon>
        <taxon>Pseudomonadaceae</taxon>
        <taxon>Pseudomonas</taxon>
    </lineage>
</organism>
<name>A0AAI8KE05_9PSED</name>
<dbReference type="EMBL" id="CP031641">
    <property type="protein sequence ID" value="AXO89739.1"/>
    <property type="molecule type" value="Genomic_DNA"/>
</dbReference>
<feature type="transmembrane region" description="Helical" evidence="1">
    <location>
        <begin position="248"/>
        <end position="269"/>
    </location>
</feature>
<evidence type="ECO:0000256" key="1">
    <source>
        <dbReference type="SAM" id="Phobius"/>
    </source>
</evidence>
<accession>A0AAI8KE05</accession>
<dbReference type="Proteomes" id="UP000258127">
    <property type="component" value="Chromosome"/>
</dbReference>
<evidence type="ECO:0000313" key="3">
    <source>
        <dbReference type="Proteomes" id="UP000258127"/>
    </source>
</evidence>
<sequence length="503" mass="54439">MQSVSSWNRPLTLRQAQLICLCALALHVLPLILADAMYLDDVWRAQTAIGHWSGEGRLLTQWLHAGLSFAGGAINLFPLPLLLALPVAAYALARLAVHYFVEPRPSDLLVVLPLWYSPFFLQNLSYQYDGPAMALGVSAMVLAITVGPRRLLAGAALIACGLGFYQVTLNLFVGLCCIEAVRGLLRGDELTKVLGAAGRRLLQALSGGVLYLLLALPWMSGQRLALLAFDSAWPGEVLRRLGVVFEHVALLFTPGNLILAIGLGLLALIGVMRAVPALRSAYGLGGLLVRGIGLLLVLLVLLSMTSGIMLIFAYFIHGARTLMGFACVLVLLLYLARRGLGEASPHRALILCLPLLSMLSLAYAYGRVLEAQKAQTAAIAQYIGQDILSHPELDKARAFYLLESNQSDGWLPAASGALTRAPLLALIRSSDFVLLPEMMTQVGMGQFYLNSSANQSPPPAWQADALAARGGTPVVDNRFYRIYLIDQQGYVVTKPQHRPWTLP</sequence>